<evidence type="ECO:0000313" key="2">
    <source>
        <dbReference type="EMBL" id="MBB5687126.1"/>
    </source>
</evidence>
<dbReference type="InterPro" id="IPR019734">
    <property type="entry name" value="TPR_rpt"/>
</dbReference>
<dbReference type="EMBL" id="JACIJC010000005">
    <property type="protein sequence ID" value="MBB5687126.1"/>
    <property type="molecule type" value="Genomic_DNA"/>
</dbReference>
<dbReference type="SUPFAM" id="SSF48452">
    <property type="entry name" value="TPR-like"/>
    <property type="match status" value="2"/>
</dbReference>
<dbReference type="InterPro" id="IPR011990">
    <property type="entry name" value="TPR-like_helical_dom_sf"/>
</dbReference>
<dbReference type="GO" id="GO:0035269">
    <property type="term" value="P:protein O-linked glycosylation via mannose"/>
    <property type="evidence" value="ECO:0007669"/>
    <property type="project" value="TreeGrafter"/>
</dbReference>
<dbReference type="PANTHER" id="PTHR44216">
    <property type="entry name" value="PROTEIN O-MANNOSYL-TRANSFERASE TMTC2"/>
    <property type="match status" value="1"/>
</dbReference>
<dbReference type="PANTHER" id="PTHR44216:SF3">
    <property type="entry name" value="PROTEIN O-MANNOSYL-TRANSFERASE TMTC2"/>
    <property type="match status" value="1"/>
</dbReference>
<accession>A0A7W9EGW1</accession>
<dbReference type="PROSITE" id="PS50005">
    <property type="entry name" value="TPR"/>
    <property type="match status" value="2"/>
</dbReference>
<dbReference type="AlphaFoldDB" id="A0A7W9EGW1"/>
<organism evidence="2 3">
    <name type="scientific">Sphingobium boeckii</name>
    <dbReference type="NCBI Taxonomy" id="1082345"/>
    <lineage>
        <taxon>Bacteria</taxon>
        <taxon>Pseudomonadati</taxon>
        <taxon>Pseudomonadota</taxon>
        <taxon>Alphaproteobacteria</taxon>
        <taxon>Sphingomonadales</taxon>
        <taxon>Sphingomonadaceae</taxon>
        <taxon>Sphingobium</taxon>
    </lineage>
</organism>
<dbReference type="Gene3D" id="1.25.40.10">
    <property type="entry name" value="Tetratricopeptide repeat domain"/>
    <property type="match status" value="1"/>
</dbReference>
<dbReference type="RefSeq" id="WP_184020296.1">
    <property type="nucleotide sequence ID" value="NZ_JACIJC010000005.1"/>
</dbReference>
<dbReference type="InterPro" id="IPR052384">
    <property type="entry name" value="TMTC_O-mannosyltransferase"/>
</dbReference>
<feature type="repeat" description="TPR" evidence="1">
    <location>
        <begin position="449"/>
        <end position="482"/>
    </location>
</feature>
<keyword evidence="1" id="KW-0802">TPR repeat</keyword>
<evidence type="ECO:0000256" key="1">
    <source>
        <dbReference type="PROSITE-ProRule" id="PRU00339"/>
    </source>
</evidence>
<dbReference type="SMART" id="SM00028">
    <property type="entry name" value="TPR"/>
    <property type="match status" value="5"/>
</dbReference>
<feature type="repeat" description="TPR" evidence="1">
    <location>
        <begin position="380"/>
        <end position="413"/>
    </location>
</feature>
<protein>
    <submittedName>
        <fullName evidence="2">Flp pilus assembly protein TadD</fullName>
    </submittedName>
</protein>
<name>A0A7W9EGW1_9SPHN</name>
<keyword evidence="3" id="KW-1185">Reference proteome</keyword>
<dbReference type="GO" id="GO:0000030">
    <property type="term" value="F:mannosyltransferase activity"/>
    <property type="evidence" value="ECO:0007669"/>
    <property type="project" value="TreeGrafter"/>
</dbReference>
<comment type="caution">
    <text evidence="2">The sequence shown here is derived from an EMBL/GenBank/DDBJ whole genome shotgun (WGS) entry which is preliminary data.</text>
</comment>
<evidence type="ECO:0000313" key="3">
    <source>
        <dbReference type="Proteomes" id="UP000549617"/>
    </source>
</evidence>
<sequence length="536" mass="55475">MSPVTAHASDAEAMADYIRARIADGDGQPDAAAAAYAALLTAQPGDAAMALRAYRGGMAAGDKALALRAARVLVAQGALPAEGRLLLLAEAINASDWRAADRAVDALRDEGNFDFVGPVLRAWVHFGAGRKDALTFLEAPQTSGLTAAYAGEHRALLMIAGGHADQGVAILRTLPTSGTGFAGAAVRIAAASALVKGGRRADALAILTGNDPAVVAARSSLMAGKALNVRADTASRGAALLLMRLAEDIGGRQAGALSVSLARIATFLDPASDAAWVVTADLLRNQGNPGAALVAVSRINAKGPWRTQATDLRVALLAGSGDGVSALAAATVAAKARNASSGDFTRLGDLLSVDDRHADAVSAYRMAIAKAETEGAPAAWSHWLMLGSALKDAGDWDGAKAALEQALALAPDQPVILNYLGYSQLERRENLAEAETLIARANAISPDDASFIDSLGWAYHVRGQTKRAIETLERAVNVVPAESIMNEHLGDAYWAAGRRIEARYAWQSALVTADEDAAVRLKAKTDMGWTTATAAP</sequence>
<proteinExistence type="predicted"/>
<reference evidence="2 3" key="1">
    <citation type="submission" date="2020-08" db="EMBL/GenBank/DDBJ databases">
        <title>Genomic Encyclopedia of Type Strains, Phase IV (KMG-IV): sequencing the most valuable type-strain genomes for metagenomic binning, comparative biology and taxonomic classification.</title>
        <authorList>
            <person name="Goeker M."/>
        </authorList>
    </citation>
    <scope>NUCLEOTIDE SEQUENCE [LARGE SCALE GENOMIC DNA]</scope>
    <source>
        <strain evidence="2 3">DSM 25079</strain>
    </source>
</reference>
<dbReference type="Pfam" id="PF13432">
    <property type="entry name" value="TPR_16"/>
    <property type="match status" value="2"/>
</dbReference>
<dbReference type="Proteomes" id="UP000549617">
    <property type="component" value="Unassembled WGS sequence"/>
</dbReference>
<gene>
    <name evidence="2" type="ORF">FHS49_003154</name>
</gene>